<dbReference type="GO" id="GO:0034039">
    <property type="term" value="F:8-oxo-7,8-dihydroguanine DNA N-glycosylase activity"/>
    <property type="evidence" value="ECO:0007669"/>
    <property type="project" value="TreeGrafter"/>
</dbReference>
<sequence length="348" mass="40730">MTQSFSNRLISWYKINKRDLPWRNTSDPYKIWLSEIILQQTRVNQGLPYFDKFVSHYPTVYALANAPEDQVMRLWQGLGYYSRARNLHECAKSIVNDYDGKFPKSYQELQKLKGIGKYTAAAIASFAFDESVPVVDGNVFRVLARYFDISDDIAQPKSFGTFFNIASEIIPKDEASNFNQAIMELGATICTPKKFDCENCPLSEDCIARIQHRQSELPIKKKKIKIKNRYLYYLIWQKDEKLAMKKRGPNDIWQGLFDFDLIETNNSLSTEEIFEKVSEKYFNAEVAEISEPIKHILSHQRLEAVFVELNSFKENTVEDHRLKYYTKQEVEELPKPRLIENYLTSKDF</sequence>
<dbReference type="Pfam" id="PF00730">
    <property type="entry name" value="HhH-GPD"/>
    <property type="match status" value="1"/>
</dbReference>
<protein>
    <recommendedName>
        <fullName evidence="5 14">Adenine DNA glycosylase</fullName>
        <ecNumber evidence="4 14">3.2.2.31</ecNumber>
    </recommendedName>
</protein>
<evidence type="ECO:0000256" key="9">
    <source>
        <dbReference type="ARBA" id="ARBA00022801"/>
    </source>
</evidence>
<dbReference type="EMBL" id="FXAW01000006">
    <property type="protein sequence ID" value="SMG42837.1"/>
    <property type="molecule type" value="Genomic_DNA"/>
</dbReference>
<dbReference type="Pfam" id="PF00633">
    <property type="entry name" value="HHH"/>
    <property type="match status" value="1"/>
</dbReference>
<keyword evidence="6" id="KW-0004">4Fe-4S</keyword>
<dbReference type="InterPro" id="IPR029119">
    <property type="entry name" value="MutY_C"/>
</dbReference>
<dbReference type="CDD" id="cd00056">
    <property type="entry name" value="ENDO3c"/>
    <property type="match status" value="1"/>
</dbReference>
<feature type="domain" description="HhH-GPD" evidence="15">
    <location>
        <begin position="37"/>
        <end position="188"/>
    </location>
</feature>
<dbReference type="InterPro" id="IPR003265">
    <property type="entry name" value="HhH-GPD_domain"/>
</dbReference>
<evidence type="ECO:0000256" key="6">
    <source>
        <dbReference type="ARBA" id="ARBA00022485"/>
    </source>
</evidence>
<dbReference type="Gene3D" id="3.90.79.10">
    <property type="entry name" value="Nucleoside Triphosphate Pyrophosphohydrolase"/>
    <property type="match status" value="1"/>
</dbReference>
<dbReference type="AlphaFoldDB" id="A0A1X7KNA7"/>
<dbReference type="Gene3D" id="1.10.340.30">
    <property type="entry name" value="Hypothetical protein, domain 2"/>
    <property type="match status" value="1"/>
</dbReference>
<evidence type="ECO:0000256" key="13">
    <source>
        <dbReference type="ARBA" id="ARBA00023295"/>
    </source>
</evidence>
<dbReference type="CDD" id="cd03431">
    <property type="entry name" value="NUDIX_DNA_Glycosylase_C-MutY"/>
    <property type="match status" value="1"/>
</dbReference>
<dbReference type="FunFam" id="1.10.340.30:FF:000002">
    <property type="entry name" value="Adenine DNA glycosylase"/>
    <property type="match status" value="1"/>
</dbReference>
<dbReference type="GO" id="GO:0006284">
    <property type="term" value="P:base-excision repair"/>
    <property type="evidence" value="ECO:0007669"/>
    <property type="project" value="UniProtKB-UniRule"/>
</dbReference>
<dbReference type="SMART" id="SM00478">
    <property type="entry name" value="ENDO3c"/>
    <property type="match status" value="1"/>
</dbReference>
<dbReference type="Proteomes" id="UP000193804">
    <property type="component" value="Unassembled WGS sequence"/>
</dbReference>
<dbReference type="EC" id="3.2.2.31" evidence="4 14"/>
<dbReference type="PANTHER" id="PTHR42944:SF1">
    <property type="entry name" value="ADENINE DNA GLYCOSYLASE"/>
    <property type="match status" value="1"/>
</dbReference>
<keyword evidence="8 14" id="KW-0227">DNA damage</keyword>
<dbReference type="InterPro" id="IPR044298">
    <property type="entry name" value="MIG/MutY"/>
</dbReference>
<dbReference type="SUPFAM" id="SSF48150">
    <property type="entry name" value="DNA-glycosylase"/>
    <property type="match status" value="1"/>
</dbReference>
<dbReference type="PANTHER" id="PTHR42944">
    <property type="entry name" value="ADENINE DNA GLYCOSYLASE"/>
    <property type="match status" value="1"/>
</dbReference>
<dbReference type="InterPro" id="IPR015797">
    <property type="entry name" value="NUDIX_hydrolase-like_dom_sf"/>
</dbReference>
<dbReference type="OrthoDB" id="9802365at2"/>
<evidence type="ECO:0000256" key="10">
    <source>
        <dbReference type="ARBA" id="ARBA00023004"/>
    </source>
</evidence>
<proteinExistence type="inferred from homology"/>
<keyword evidence="12" id="KW-0234">DNA repair</keyword>
<accession>A0A1X7KNA7</accession>
<gene>
    <name evidence="16" type="ORF">SAMN05661096_02940</name>
</gene>
<comment type="cofactor">
    <cofactor evidence="14">
        <name>[4Fe-4S] cluster</name>
        <dbReference type="ChEBI" id="CHEBI:49883"/>
    </cofactor>
    <text evidence="14">Binds 1 [4Fe-4S] cluster.</text>
</comment>
<evidence type="ECO:0000256" key="11">
    <source>
        <dbReference type="ARBA" id="ARBA00023014"/>
    </source>
</evidence>
<dbReference type="InterPro" id="IPR005760">
    <property type="entry name" value="A/G_AdeGlyc_MutY"/>
</dbReference>
<reference evidence="17" key="1">
    <citation type="submission" date="2017-04" db="EMBL/GenBank/DDBJ databases">
        <authorList>
            <person name="Varghese N."/>
            <person name="Submissions S."/>
        </authorList>
    </citation>
    <scope>NUCLEOTIDE SEQUENCE [LARGE SCALE GENOMIC DNA]</scope>
    <source>
        <strain evidence="17">DSM 4125</strain>
    </source>
</reference>
<comment type="catalytic activity">
    <reaction evidence="1 14">
        <text>Hydrolyzes free adenine bases from 7,8-dihydro-8-oxoguanine:adenine mismatched double-stranded DNA, leaving an apurinic site.</text>
        <dbReference type="EC" id="3.2.2.31"/>
    </reaction>
</comment>
<dbReference type="SUPFAM" id="SSF55811">
    <property type="entry name" value="Nudix"/>
    <property type="match status" value="1"/>
</dbReference>
<dbReference type="InterPro" id="IPR023170">
    <property type="entry name" value="HhH_base_excis_C"/>
</dbReference>
<evidence type="ECO:0000256" key="5">
    <source>
        <dbReference type="ARBA" id="ARBA00022023"/>
    </source>
</evidence>
<dbReference type="GO" id="GO:0006298">
    <property type="term" value="P:mismatch repair"/>
    <property type="evidence" value="ECO:0007669"/>
    <property type="project" value="TreeGrafter"/>
</dbReference>
<dbReference type="Gene3D" id="1.10.1670.10">
    <property type="entry name" value="Helix-hairpin-Helix base-excision DNA repair enzymes (C-terminal)"/>
    <property type="match status" value="1"/>
</dbReference>
<keyword evidence="11" id="KW-0411">Iron-sulfur</keyword>
<evidence type="ECO:0000256" key="14">
    <source>
        <dbReference type="RuleBase" id="RU365096"/>
    </source>
</evidence>
<dbReference type="InterPro" id="IPR011257">
    <property type="entry name" value="DNA_glycosylase"/>
</dbReference>
<comment type="similarity">
    <text evidence="3 14">Belongs to the Nth/MutY family.</text>
</comment>
<keyword evidence="7" id="KW-0479">Metal-binding</keyword>
<evidence type="ECO:0000256" key="8">
    <source>
        <dbReference type="ARBA" id="ARBA00022763"/>
    </source>
</evidence>
<comment type="function">
    <text evidence="2">Adenine glycosylase active on G-A mispairs. MutY also corrects error-prone DNA synthesis past GO lesions which are due to the oxidatively damaged form of guanine: 7,8-dihydro-8-oxoguanine (8-oxo-dGTP).</text>
</comment>
<keyword evidence="17" id="KW-1185">Reference proteome</keyword>
<dbReference type="GO" id="GO:0035485">
    <property type="term" value="F:adenine/guanine mispair binding"/>
    <property type="evidence" value="ECO:0007669"/>
    <property type="project" value="TreeGrafter"/>
</dbReference>
<dbReference type="GO" id="GO:0000701">
    <property type="term" value="F:purine-specific mismatch base pair DNA N-glycosylase activity"/>
    <property type="evidence" value="ECO:0007669"/>
    <property type="project" value="UniProtKB-EC"/>
</dbReference>
<evidence type="ECO:0000259" key="15">
    <source>
        <dbReference type="SMART" id="SM00478"/>
    </source>
</evidence>
<dbReference type="RefSeq" id="WP_085518097.1">
    <property type="nucleotide sequence ID" value="NZ_FXAW01000006.1"/>
</dbReference>
<evidence type="ECO:0000256" key="4">
    <source>
        <dbReference type="ARBA" id="ARBA00012045"/>
    </source>
</evidence>
<evidence type="ECO:0000256" key="3">
    <source>
        <dbReference type="ARBA" id="ARBA00008343"/>
    </source>
</evidence>
<dbReference type="NCBIfam" id="TIGR01084">
    <property type="entry name" value="mutY"/>
    <property type="match status" value="1"/>
</dbReference>
<keyword evidence="9" id="KW-0378">Hydrolase</keyword>
<evidence type="ECO:0000256" key="2">
    <source>
        <dbReference type="ARBA" id="ARBA00002933"/>
    </source>
</evidence>
<dbReference type="GO" id="GO:0032357">
    <property type="term" value="F:oxidized purine DNA binding"/>
    <property type="evidence" value="ECO:0007669"/>
    <property type="project" value="TreeGrafter"/>
</dbReference>
<evidence type="ECO:0000313" key="16">
    <source>
        <dbReference type="EMBL" id="SMG42837.1"/>
    </source>
</evidence>
<name>A0A1X7KNA7_9BACT</name>
<evidence type="ECO:0000256" key="12">
    <source>
        <dbReference type="ARBA" id="ARBA00023204"/>
    </source>
</evidence>
<keyword evidence="10 14" id="KW-0408">Iron</keyword>
<evidence type="ECO:0000256" key="7">
    <source>
        <dbReference type="ARBA" id="ARBA00022723"/>
    </source>
</evidence>
<evidence type="ECO:0000313" key="17">
    <source>
        <dbReference type="Proteomes" id="UP000193804"/>
    </source>
</evidence>
<dbReference type="GO" id="GO:0046872">
    <property type="term" value="F:metal ion binding"/>
    <property type="evidence" value="ECO:0007669"/>
    <property type="project" value="UniProtKB-UniRule"/>
</dbReference>
<dbReference type="GO" id="GO:0051539">
    <property type="term" value="F:4 iron, 4 sulfur cluster binding"/>
    <property type="evidence" value="ECO:0007669"/>
    <property type="project" value="UniProtKB-UniRule"/>
</dbReference>
<dbReference type="InterPro" id="IPR000445">
    <property type="entry name" value="HhH_motif"/>
</dbReference>
<dbReference type="STRING" id="1028.SAMN05661096_02940"/>
<dbReference type="Pfam" id="PF14815">
    <property type="entry name" value="NUDIX_4"/>
    <property type="match status" value="1"/>
</dbReference>
<evidence type="ECO:0000256" key="1">
    <source>
        <dbReference type="ARBA" id="ARBA00000843"/>
    </source>
</evidence>
<keyword evidence="13 14" id="KW-0326">Glycosidase</keyword>
<organism evidence="16 17">
    <name type="scientific">Marivirga sericea</name>
    <dbReference type="NCBI Taxonomy" id="1028"/>
    <lineage>
        <taxon>Bacteria</taxon>
        <taxon>Pseudomonadati</taxon>
        <taxon>Bacteroidota</taxon>
        <taxon>Cytophagia</taxon>
        <taxon>Cytophagales</taxon>
        <taxon>Marivirgaceae</taxon>
        <taxon>Marivirga</taxon>
    </lineage>
</organism>